<sequence>MTTTTTRTYQLPNTKTENDRLELQHNLLLKTFHGLYRAPLSPPTIHRVLDIGCGTCNWPIAFAHQHPHAHVLGVDIESKPEAQQKAPFPQNFTLHLADLEEEATWKDLGQFEFIHARFLAVVVRDWPKMIQRCLEHLAPGGWLELQDLYLPPQCLDCTPEEAAQSKVLEWSRLMGEASSKLGLKMDTPGTFPQVLQTVGFQDVKGEDFKYYTGPWDESSEETMEFGRLGQECLIMGTPGFSETLFTTQLGWTEQQHAEYVAEVVQEMREVKFKTFIPVKICYGRKPAAAA</sequence>
<dbReference type="Proteomes" id="UP000016931">
    <property type="component" value="Unassembled WGS sequence"/>
</dbReference>
<dbReference type="OrthoDB" id="10017101at2759"/>
<reference evidence="1 2" key="1">
    <citation type="journal article" date="2012" name="PLoS Pathog.">
        <title>Diverse lifestyles and strategies of plant pathogenesis encoded in the genomes of eighteen Dothideomycetes fungi.</title>
        <authorList>
            <person name="Ohm R.A."/>
            <person name="Feau N."/>
            <person name="Henrissat B."/>
            <person name="Schoch C.L."/>
            <person name="Horwitz B.A."/>
            <person name="Barry K.W."/>
            <person name="Condon B.J."/>
            <person name="Copeland A.C."/>
            <person name="Dhillon B."/>
            <person name="Glaser F."/>
            <person name="Hesse C.N."/>
            <person name="Kosti I."/>
            <person name="LaButti K."/>
            <person name="Lindquist E.A."/>
            <person name="Lucas S."/>
            <person name="Salamov A.A."/>
            <person name="Bradshaw R.E."/>
            <person name="Ciuffetti L."/>
            <person name="Hamelin R.C."/>
            <person name="Kema G.H.J."/>
            <person name="Lawrence C."/>
            <person name="Scott J.A."/>
            <person name="Spatafora J.W."/>
            <person name="Turgeon B.G."/>
            <person name="de Wit P.J.G.M."/>
            <person name="Zhong S."/>
            <person name="Goodwin S.B."/>
            <person name="Grigoriev I.V."/>
        </authorList>
    </citation>
    <scope>NUCLEOTIDE SEQUENCE [LARGE SCALE GENOMIC DNA]</scope>
    <source>
        <strain evidence="1 2">SO2202</strain>
    </source>
</reference>
<dbReference type="OMA" id="DSHATKQ"/>
<dbReference type="GeneID" id="27906605"/>
<dbReference type="STRING" id="692275.N1QKJ3"/>
<dbReference type="InterPro" id="IPR029063">
    <property type="entry name" value="SAM-dependent_MTases_sf"/>
</dbReference>
<dbReference type="EMBL" id="KB456260">
    <property type="protein sequence ID" value="EMF17771.1"/>
    <property type="molecule type" value="Genomic_DNA"/>
</dbReference>
<dbReference type="CDD" id="cd02440">
    <property type="entry name" value="AdoMet_MTases"/>
    <property type="match status" value="1"/>
</dbReference>
<keyword evidence="2" id="KW-1185">Reference proteome</keyword>
<dbReference type="GO" id="GO:0008168">
    <property type="term" value="F:methyltransferase activity"/>
    <property type="evidence" value="ECO:0007669"/>
    <property type="project" value="UniProtKB-KW"/>
</dbReference>
<dbReference type="eggNOG" id="ENOG502QSKG">
    <property type="taxonomic scope" value="Eukaryota"/>
</dbReference>
<name>N1QKJ3_SPHMS</name>
<dbReference type="GO" id="GO:0032259">
    <property type="term" value="P:methylation"/>
    <property type="evidence" value="ECO:0007669"/>
    <property type="project" value="UniProtKB-KW"/>
</dbReference>
<dbReference type="Gene3D" id="3.40.50.150">
    <property type="entry name" value="Vaccinia Virus protein VP39"/>
    <property type="match status" value="1"/>
</dbReference>
<dbReference type="PANTHER" id="PTHR43591:SF31">
    <property type="entry name" value="LAEA-LIKE, PUTATIVE (AFU_ORTHOLOGUE AFUA_8G01930)-RELATED"/>
    <property type="match status" value="1"/>
</dbReference>
<keyword evidence="1" id="KW-0808">Transferase</keyword>
<proteinExistence type="predicted"/>
<dbReference type="RefSeq" id="XP_016765892.1">
    <property type="nucleotide sequence ID" value="XM_016909468.1"/>
</dbReference>
<accession>N1QKJ3</accession>
<evidence type="ECO:0000313" key="1">
    <source>
        <dbReference type="EMBL" id="EMF17771.1"/>
    </source>
</evidence>
<organism evidence="1 2">
    <name type="scientific">Sphaerulina musiva (strain SO2202)</name>
    <name type="common">Poplar stem canker fungus</name>
    <name type="synonym">Septoria musiva</name>
    <dbReference type="NCBI Taxonomy" id="692275"/>
    <lineage>
        <taxon>Eukaryota</taxon>
        <taxon>Fungi</taxon>
        <taxon>Dikarya</taxon>
        <taxon>Ascomycota</taxon>
        <taxon>Pezizomycotina</taxon>
        <taxon>Dothideomycetes</taxon>
        <taxon>Dothideomycetidae</taxon>
        <taxon>Mycosphaerellales</taxon>
        <taxon>Mycosphaerellaceae</taxon>
        <taxon>Sphaerulina</taxon>
    </lineage>
</organism>
<dbReference type="SUPFAM" id="SSF53335">
    <property type="entry name" value="S-adenosyl-L-methionine-dependent methyltransferases"/>
    <property type="match status" value="1"/>
</dbReference>
<keyword evidence="1" id="KW-0489">Methyltransferase</keyword>
<dbReference type="PANTHER" id="PTHR43591">
    <property type="entry name" value="METHYLTRANSFERASE"/>
    <property type="match status" value="1"/>
</dbReference>
<gene>
    <name evidence="1" type="ORF">SEPMUDRAFT_58520</name>
</gene>
<protein>
    <submittedName>
        <fullName evidence="1">S-adenosyl-L-methionine-dependent methyltransferase</fullName>
    </submittedName>
</protein>
<evidence type="ECO:0000313" key="2">
    <source>
        <dbReference type="Proteomes" id="UP000016931"/>
    </source>
</evidence>
<dbReference type="AlphaFoldDB" id="N1QKJ3"/>
<dbReference type="Pfam" id="PF13489">
    <property type="entry name" value="Methyltransf_23"/>
    <property type="match status" value="1"/>
</dbReference>
<dbReference type="HOGENOM" id="CLU_010595_2_3_1"/>